<dbReference type="Proteomes" id="UP000288058">
    <property type="component" value="Unassembled WGS sequence"/>
</dbReference>
<reference evidence="5" key="1">
    <citation type="journal article" date="2018" name="Front. Microbiol.">
        <title>Genome-Based Analysis Reveals the Taxonomy and Diversity of the Family Idiomarinaceae.</title>
        <authorList>
            <person name="Liu Y."/>
            <person name="Lai Q."/>
            <person name="Shao Z."/>
        </authorList>
    </citation>
    <scope>NUCLEOTIDE SEQUENCE [LARGE SCALE GENOMIC DNA]</scope>
    <source>
        <strain evidence="5">R22</strain>
    </source>
</reference>
<dbReference type="Gene3D" id="3.40.50.720">
    <property type="entry name" value="NAD(P)-binding Rossmann-like Domain"/>
    <property type="match status" value="1"/>
</dbReference>
<dbReference type="InterPro" id="IPR020904">
    <property type="entry name" value="Sc_DH/Rdtase_CS"/>
</dbReference>
<dbReference type="Pfam" id="PF13561">
    <property type="entry name" value="adh_short_C2"/>
    <property type="match status" value="1"/>
</dbReference>
<dbReference type="PANTHER" id="PTHR42879:SF2">
    <property type="entry name" value="3-OXOACYL-[ACYL-CARRIER-PROTEIN] REDUCTASE FABG"/>
    <property type="match status" value="1"/>
</dbReference>
<proteinExistence type="inferred from homology"/>
<dbReference type="InterPro" id="IPR057326">
    <property type="entry name" value="KR_dom"/>
</dbReference>
<dbReference type="GO" id="GO:0032787">
    <property type="term" value="P:monocarboxylic acid metabolic process"/>
    <property type="evidence" value="ECO:0007669"/>
    <property type="project" value="UniProtKB-ARBA"/>
</dbReference>
<sequence>MSNAVLVTGATGGLGYALCDAFHRKGYKVIGTTQQKNKKINQVEKLERLGISVYELDVTDFGGCEKLLERLSQSGISVGILINNAGVTDDKSFKKMTPEQWGKVINTNLTGVFNLTRVVLPQMIEREYGRIISISSINGHKGQFGQANYAASKSALYGFTKSLAFEVAKKGITVNTVSPGYLRTDMTDAMSPEILNQIIDEIPLGRLGRTEEVARLVEFLADEQSSFITGTDFRIDGGQH</sequence>
<protein>
    <submittedName>
        <fullName evidence="4">Beta-ketoacyl-ACP reductase</fullName>
        <ecNumber evidence="4">1.1.1.36</ecNumber>
    </submittedName>
</protein>
<keyword evidence="5" id="KW-1185">Reference proteome</keyword>
<evidence type="ECO:0000259" key="3">
    <source>
        <dbReference type="SMART" id="SM00822"/>
    </source>
</evidence>
<dbReference type="InterPro" id="IPR036291">
    <property type="entry name" value="NAD(P)-bd_dom_sf"/>
</dbReference>
<accession>A0A432Z1K5</accession>
<evidence type="ECO:0000256" key="2">
    <source>
        <dbReference type="ARBA" id="ARBA00023002"/>
    </source>
</evidence>
<name>A0A432Z1K5_9GAMM</name>
<dbReference type="PANTHER" id="PTHR42879">
    <property type="entry name" value="3-OXOACYL-(ACYL-CARRIER-PROTEIN) REDUCTASE"/>
    <property type="match status" value="1"/>
</dbReference>
<dbReference type="SUPFAM" id="SSF51735">
    <property type="entry name" value="NAD(P)-binding Rossmann-fold domains"/>
    <property type="match status" value="1"/>
</dbReference>
<dbReference type="GO" id="GO:0018454">
    <property type="term" value="F:acetoacetyl-CoA reductase activity"/>
    <property type="evidence" value="ECO:0007669"/>
    <property type="project" value="UniProtKB-EC"/>
</dbReference>
<dbReference type="PRINTS" id="PR00080">
    <property type="entry name" value="SDRFAMILY"/>
</dbReference>
<dbReference type="AlphaFoldDB" id="A0A432Z1K5"/>
<dbReference type="OrthoDB" id="9804774at2"/>
<dbReference type="RefSeq" id="WP_126780685.1">
    <property type="nucleotide sequence ID" value="NZ_PIQC01000003.1"/>
</dbReference>
<dbReference type="InterPro" id="IPR002347">
    <property type="entry name" value="SDR_fam"/>
</dbReference>
<dbReference type="NCBIfam" id="NF009466">
    <property type="entry name" value="PRK12826.1-2"/>
    <property type="match status" value="1"/>
</dbReference>
<dbReference type="SMART" id="SM00822">
    <property type="entry name" value="PKS_KR"/>
    <property type="match status" value="1"/>
</dbReference>
<dbReference type="InterPro" id="IPR050259">
    <property type="entry name" value="SDR"/>
</dbReference>
<comment type="caution">
    <text evidence="4">The sequence shown here is derived from an EMBL/GenBank/DDBJ whole genome shotgun (WGS) entry which is preliminary data.</text>
</comment>
<dbReference type="EC" id="1.1.1.36" evidence="4"/>
<dbReference type="PRINTS" id="PR00081">
    <property type="entry name" value="GDHRDH"/>
</dbReference>
<comment type="similarity">
    <text evidence="1">Belongs to the short-chain dehydrogenases/reductases (SDR) family.</text>
</comment>
<organism evidence="4 5">
    <name type="scientific">Idiomarina ramblicola</name>
    <dbReference type="NCBI Taxonomy" id="263724"/>
    <lineage>
        <taxon>Bacteria</taxon>
        <taxon>Pseudomonadati</taxon>
        <taxon>Pseudomonadota</taxon>
        <taxon>Gammaproteobacteria</taxon>
        <taxon>Alteromonadales</taxon>
        <taxon>Idiomarinaceae</taxon>
        <taxon>Idiomarina</taxon>
    </lineage>
</organism>
<dbReference type="FunFam" id="3.40.50.720:FF:000173">
    <property type="entry name" value="3-oxoacyl-[acyl-carrier protein] reductase"/>
    <property type="match status" value="1"/>
</dbReference>
<keyword evidence="2 4" id="KW-0560">Oxidoreductase</keyword>
<dbReference type="PROSITE" id="PS00061">
    <property type="entry name" value="ADH_SHORT"/>
    <property type="match status" value="1"/>
</dbReference>
<evidence type="ECO:0000313" key="5">
    <source>
        <dbReference type="Proteomes" id="UP000288058"/>
    </source>
</evidence>
<dbReference type="NCBIfam" id="NF009464">
    <property type="entry name" value="PRK12824.1"/>
    <property type="match status" value="1"/>
</dbReference>
<feature type="domain" description="Ketoreductase" evidence="3">
    <location>
        <begin position="3"/>
        <end position="180"/>
    </location>
</feature>
<gene>
    <name evidence="4" type="ORF">CWI78_04510</name>
</gene>
<evidence type="ECO:0000256" key="1">
    <source>
        <dbReference type="ARBA" id="ARBA00006484"/>
    </source>
</evidence>
<evidence type="ECO:0000313" key="4">
    <source>
        <dbReference type="EMBL" id="RUO71784.1"/>
    </source>
</evidence>
<dbReference type="EMBL" id="PIQC01000003">
    <property type="protein sequence ID" value="RUO71784.1"/>
    <property type="molecule type" value="Genomic_DNA"/>
</dbReference>